<evidence type="ECO:0000313" key="3">
    <source>
        <dbReference type="Proteomes" id="UP000276133"/>
    </source>
</evidence>
<feature type="transmembrane region" description="Helical" evidence="1">
    <location>
        <begin position="12"/>
        <end position="31"/>
    </location>
</feature>
<gene>
    <name evidence="2" type="ORF">BpHYR1_042385</name>
</gene>
<name>A0A3M7RFE5_BRAPC</name>
<keyword evidence="1" id="KW-0812">Transmembrane</keyword>
<evidence type="ECO:0000256" key="1">
    <source>
        <dbReference type="SAM" id="Phobius"/>
    </source>
</evidence>
<proteinExistence type="predicted"/>
<dbReference type="AlphaFoldDB" id="A0A3M7RFE5"/>
<dbReference type="EMBL" id="REGN01003514">
    <property type="protein sequence ID" value="RNA22211.1"/>
    <property type="molecule type" value="Genomic_DNA"/>
</dbReference>
<keyword evidence="1" id="KW-1133">Transmembrane helix</keyword>
<comment type="caution">
    <text evidence="2">The sequence shown here is derived from an EMBL/GenBank/DDBJ whole genome shotgun (WGS) entry which is preliminary data.</text>
</comment>
<dbReference type="Proteomes" id="UP000276133">
    <property type="component" value="Unassembled WGS sequence"/>
</dbReference>
<protein>
    <submittedName>
        <fullName evidence="2">Uncharacterized protein</fullName>
    </submittedName>
</protein>
<accession>A0A3M7RFE5</accession>
<evidence type="ECO:0000313" key="2">
    <source>
        <dbReference type="EMBL" id="RNA22211.1"/>
    </source>
</evidence>
<sequence length="78" mass="8892">MNRVIRIRRASNIGLNLAYFIMSNILLISKFCLISSSPSLVSPTNTRSKWYRKIDWQNCFYTKPTNPGGAAFGLQPRP</sequence>
<organism evidence="2 3">
    <name type="scientific">Brachionus plicatilis</name>
    <name type="common">Marine rotifer</name>
    <name type="synonym">Brachionus muelleri</name>
    <dbReference type="NCBI Taxonomy" id="10195"/>
    <lineage>
        <taxon>Eukaryota</taxon>
        <taxon>Metazoa</taxon>
        <taxon>Spiralia</taxon>
        <taxon>Gnathifera</taxon>
        <taxon>Rotifera</taxon>
        <taxon>Eurotatoria</taxon>
        <taxon>Monogononta</taxon>
        <taxon>Pseudotrocha</taxon>
        <taxon>Ploima</taxon>
        <taxon>Brachionidae</taxon>
        <taxon>Brachionus</taxon>
    </lineage>
</organism>
<reference evidence="2 3" key="1">
    <citation type="journal article" date="2018" name="Sci. Rep.">
        <title>Genomic signatures of local adaptation to the degree of environmental predictability in rotifers.</title>
        <authorList>
            <person name="Franch-Gras L."/>
            <person name="Hahn C."/>
            <person name="Garcia-Roger E.M."/>
            <person name="Carmona M.J."/>
            <person name="Serra M."/>
            <person name="Gomez A."/>
        </authorList>
    </citation>
    <scope>NUCLEOTIDE SEQUENCE [LARGE SCALE GENOMIC DNA]</scope>
    <source>
        <strain evidence="2">HYR1</strain>
    </source>
</reference>
<keyword evidence="1" id="KW-0472">Membrane</keyword>
<keyword evidence="3" id="KW-1185">Reference proteome</keyword>